<comment type="caution">
    <text evidence="1">The sequence shown here is derived from an EMBL/GenBank/DDBJ whole genome shotgun (WGS) entry which is preliminary data.</text>
</comment>
<dbReference type="Proteomes" id="UP000006462">
    <property type="component" value="Unassembled WGS sequence"/>
</dbReference>
<protein>
    <submittedName>
        <fullName evidence="1">Uncharacterized protein</fullName>
    </submittedName>
</protein>
<reference evidence="1 2" key="1">
    <citation type="submission" date="2009-12" db="EMBL/GenBank/DDBJ databases">
        <authorList>
            <person name="Shrivastava S."/>
            <person name="Madupu R."/>
            <person name="Durkin A.S."/>
            <person name="Torralba M."/>
            <person name="Methe B."/>
            <person name="Sutton G.G."/>
            <person name="Strausberg R.L."/>
            <person name="Nelson K.E."/>
        </authorList>
    </citation>
    <scope>NUCLEOTIDE SEQUENCE [LARGE SCALE GENOMIC DNA]</scope>
    <source>
        <strain evidence="1 2">W5455</strain>
    </source>
</reference>
<name>A0ABM9ZYM5_9BACT</name>
<evidence type="ECO:0000313" key="1">
    <source>
        <dbReference type="EMBL" id="EFB92034.1"/>
    </source>
</evidence>
<sequence length="77" mass="8529">MTGSPSCFRCFAAKIPQDRRRSRNAKNGADSNCGVRSNRFLCVSLRGHYPSRFGGSERQFPLSLRDASSPVRSSFDA</sequence>
<organism evidence="1 2">
    <name type="scientific">Pyramidobacter piscolens W5455</name>
    <dbReference type="NCBI Taxonomy" id="352165"/>
    <lineage>
        <taxon>Bacteria</taxon>
        <taxon>Thermotogati</taxon>
        <taxon>Synergistota</taxon>
        <taxon>Synergistia</taxon>
        <taxon>Synergistales</taxon>
        <taxon>Dethiosulfovibrionaceae</taxon>
        <taxon>Pyramidobacter</taxon>
    </lineage>
</organism>
<gene>
    <name evidence="1" type="ORF">HMPREF7215_1914</name>
</gene>
<proteinExistence type="predicted"/>
<keyword evidence="2" id="KW-1185">Reference proteome</keyword>
<evidence type="ECO:0000313" key="2">
    <source>
        <dbReference type="Proteomes" id="UP000006462"/>
    </source>
</evidence>
<dbReference type="EMBL" id="ADFP01000006">
    <property type="protein sequence ID" value="EFB92034.1"/>
    <property type="molecule type" value="Genomic_DNA"/>
</dbReference>
<accession>A0ABM9ZYM5</accession>